<gene>
    <name evidence="5" type="ORF">MAR_002364</name>
</gene>
<dbReference type="CDD" id="cd06661">
    <property type="entry name" value="GGCT_like"/>
    <property type="match status" value="1"/>
</dbReference>
<evidence type="ECO:0000256" key="1">
    <source>
        <dbReference type="ARBA" id="ARBA00009662"/>
    </source>
</evidence>
<accession>A0ABY7FIE6</accession>
<comment type="similarity">
    <text evidence="1">Belongs to the gamma-glutamylcyclotransferase family. ChaC subfamily.</text>
</comment>
<evidence type="ECO:0000256" key="4">
    <source>
        <dbReference type="ARBA" id="ARBA00048073"/>
    </source>
</evidence>
<proteinExistence type="inferred from homology"/>
<dbReference type="PANTHER" id="PTHR12192:SF26">
    <property type="entry name" value="GLUTATHIONE-SPECIFIC GAMMA-GLUTAMYLCYCLOTRANSFERASE 1"/>
    <property type="match status" value="1"/>
</dbReference>
<dbReference type="InterPro" id="IPR036568">
    <property type="entry name" value="GGCT-like_sf"/>
</dbReference>
<dbReference type="PANTHER" id="PTHR12192">
    <property type="entry name" value="CATION TRANSPORT PROTEIN CHAC-RELATED"/>
    <property type="match status" value="1"/>
</dbReference>
<dbReference type="Pfam" id="PF04752">
    <property type="entry name" value="ChaC"/>
    <property type="match status" value="1"/>
</dbReference>
<evidence type="ECO:0000256" key="3">
    <source>
        <dbReference type="ARBA" id="ARBA00023239"/>
    </source>
</evidence>
<comment type="catalytic activity">
    <reaction evidence="4">
        <text>glutathione = L-cysteinylglycine + 5-oxo-L-proline</text>
        <dbReference type="Rhea" id="RHEA:47724"/>
        <dbReference type="ChEBI" id="CHEBI:57925"/>
        <dbReference type="ChEBI" id="CHEBI:58402"/>
        <dbReference type="ChEBI" id="CHEBI:61694"/>
        <dbReference type="EC" id="4.3.2.7"/>
    </reaction>
</comment>
<dbReference type="InterPro" id="IPR006840">
    <property type="entry name" value="ChaC"/>
</dbReference>
<dbReference type="SUPFAM" id="SSF110857">
    <property type="entry name" value="Gamma-glutamyl cyclotransferase-like"/>
    <property type="match status" value="1"/>
</dbReference>
<sequence length="217" mass="24974">METPHHTNTECIIRIFGYGSLLWKPDFAYVESEVGYIEGFKRRFWQGSDSHRGTKDQNGRVATLIPTQKCNRVWGVVFKVSDPDEQRKAYGGLTKREVKLGGYDVINTVFYPRNADSEPCNVTVFVATRKNRLYLGKASMDTMAMQVHVARGFAGSNTEYVTKTAEYIRKYIPEDDDKHLFDLDRRVRDLAQQTICTNVTDGIEEFYENMPMDDDVE</sequence>
<protein>
    <recommendedName>
        <fullName evidence="2">glutathione-specific gamma-glutamylcyclotransferase</fullName>
        <ecNumber evidence="2">4.3.2.7</ecNumber>
    </recommendedName>
</protein>
<dbReference type="EMBL" id="CP111022">
    <property type="protein sequence ID" value="WAR20526.1"/>
    <property type="molecule type" value="Genomic_DNA"/>
</dbReference>
<keyword evidence="3" id="KW-0456">Lyase</keyword>
<keyword evidence="6" id="KW-1185">Reference proteome</keyword>
<evidence type="ECO:0000313" key="5">
    <source>
        <dbReference type="EMBL" id="WAR20526.1"/>
    </source>
</evidence>
<evidence type="ECO:0000313" key="6">
    <source>
        <dbReference type="Proteomes" id="UP001164746"/>
    </source>
</evidence>
<dbReference type="EC" id="4.3.2.7" evidence="2"/>
<dbReference type="Proteomes" id="UP001164746">
    <property type="component" value="Chromosome 11"/>
</dbReference>
<evidence type="ECO:0000256" key="2">
    <source>
        <dbReference type="ARBA" id="ARBA00012344"/>
    </source>
</evidence>
<reference evidence="5" key="1">
    <citation type="submission" date="2022-11" db="EMBL/GenBank/DDBJ databases">
        <title>Centuries of genome instability and evolution in soft-shell clam transmissible cancer (bioRxiv).</title>
        <authorList>
            <person name="Hart S.F.M."/>
            <person name="Yonemitsu M.A."/>
            <person name="Giersch R.M."/>
            <person name="Beal B.F."/>
            <person name="Arriagada G."/>
            <person name="Davis B.W."/>
            <person name="Ostrander E.A."/>
            <person name="Goff S.P."/>
            <person name="Metzger M.J."/>
        </authorList>
    </citation>
    <scope>NUCLEOTIDE SEQUENCE</scope>
    <source>
        <strain evidence="5">MELC-2E11</strain>
        <tissue evidence="5">Siphon/mantle</tissue>
    </source>
</reference>
<dbReference type="InterPro" id="IPR013024">
    <property type="entry name" value="GGCT-like"/>
</dbReference>
<dbReference type="Gene3D" id="3.10.490.10">
    <property type="entry name" value="Gamma-glutamyl cyclotransferase-like"/>
    <property type="match status" value="1"/>
</dbReference>
<organism evidence="5 6">
    <name type="scientific">Mya arenaria</name>
    <name type="common">Soft-shell clam</name>
    <dbReference type="NCBI Taxonomy" id="6604"/>
    <lineage>
        <taxon>Eukaryota</taxon>
        <taxon>Metazoa</taxon>
        <taxon>Spiralia</taxon>
        <taxon>Lophotrochozoa</taxon>
        <taxon>Mollusca</taxon>
        <taxon>Bivalvia</taxon>
        <taxon>Autobranchia</taxon>
        <taxon>Heteroconchia</taxon>
        <taxon>Euheterodonta</taxon>
        <taxon>Imparidentia</taxon>
        <taxon>Neoheterodontei</taxon>
        <taxon>Myida</taxon>
        <taxon>Myoidea</taxon>
        <taxon>Myidae</taxon>
        <taxon>Mya</taxon>
    </lineage>
</organism>
<name>A0ABY7FIE6_MYAAR</name>